<evidence type="ECO:0000313" key="11">
    <source>
        <dbReference type="Proteomes" id="UP000315369"/>
    </source>
</evidence>
<dbReference type="InterPro" id="IPR007865">
    <property type="entry name" value="Aminopep_P_N"/>
</dbReference>
<organism evidence="10 11">
    <name type="scientific">Myxococcus llanfairpwllgwyngyllgogerychwyrndrobwllllantysiliogogogochensis</name>
    <dbReference type="NCBI Taxonomy" id="2590453"/>
    <lineage>
        <taxon>Bacteria</taxon>
        <taxon>Pseudomonadati</taxon>
        <taxon>Myxococcota</taxon>
        <taxon>Myxococcia</taxon>
        <taxon>Myxococcales</taxon>
        <taxon>Cystobacterineae</taxon>
        <taxon>Myxococcaceae</taxon>
        <taxon>Myxococcus</taxon>
    </lineage>
</organism>
<name>A0A540X3R9_9BACT</name>
<dbReference type="GO" id="GO:0005829">
    <property type="term" value="C:cytosol"/>
    <property type="evidence" value="ECO:0007669"/>
    <property type="project" value="TreeGrafter"/>
</dbReference>
<keyword evidence="11" id="KW-1185">Reference proteome</keyword>
<evidence type="ECO:0000259" key="9">
    <source>
        <dbReference type="SMART" id="SM01011"/>
    </source>
</evidence>
<comment type="cofactor">
    <cofactor evidence="2">
        <name>Mn(2+)</name>
        <dbReference type="ChEBI" id="CHEBI:29035"/>
    </cofactor>
</comment>
<keyword evidence="6" id="KW-0378">Hydrolase</keyword>
<dbReference type="SUPFAM" id="SSF55920">
    <property type="entry name" value="Creatinase/aminopeptidase"/>
    <property type="match status" value="1"/>
</dbReference>
<dbReference type="Gene3D" id="3.40.350.10">
    <property type="entry name" value="Creatinase/prolidase N-terminal domain"/>
    <property type="match status" value="1"/>
</dbReference>
<feature type="region of interest" description="Disordered" evidence="8">
    <location>
        <begin position="1"/>
        <end position="43"/>
    </location>
</feature>
<keyword evidence="10" id="KW-0031">Aminopeptidase</keyword>
<feature type="region of interest" description="Disordered" evidence="8">
    <location>
        <begin position="511"/>
        <end position="540"/>
    </location>
</feature>
<reference evidence="10 11" key="1">
    <citation type="submission" date="2019-06" db="EMBL/GenBank/DDBJ databases">
        <authorList>
            <person name="Livingstone P."/>
            <person name="Whitworth D."/>
        </authorList>
    </citation>
    <scope>NUCLEOTIDE SEQUENCE [LARGE SCALE GENOMIC DNA]</scope>
    <source>
        <strain evidence="10 11">AM401</strain>
    </source>
</reference>
<keyword evidence="5" id="KW-0479">Metal-binding</keyword>
<evidence type="ECO:0000313" key="10">
    <source>
        <dbReference type="EMBL" id="TQF15908.1"/>
    </source>
</evidence>
<feature type="compositionally biased region" description="Basic residues" evidence="8">
    <location>
        <begin position="512"/>
        <end position="540"/>
    </location>
</feature>
<dbReference type="AlphaFoldDB" id="A0A540X3R9"/>
<dbReference type="EC" id="3.4.11.9" evidence="4"/>
<feature type="domain" description="Aminopeptidase P N-terminal" evidence="9">
    <location>
        <begin position="68"/>
        <end position="213"/>
    </location>
</feature>
<comment type="caution">
    <text evidence="10">The sequence shown here is derived from an EMBL/GenBank/DDBJ whole genome shotgun (WGS) entry which is preliminary data.</text>
</comment>
<evidence type="ECO:0000256" key="6">
    <source>
        <dbReference type="ARBA" id="ARBA00022801"/>
    </source>
</evidence>
<dbReference type="InterPro" id="IPR000994">
    <property type="entry name" value="Pept_M24"/>
</dbReference>
<proteinExistence type="inferred from homology"/>
<evidence type="ECO:0000256" key="8">
    <source>
        <dbReference type="SAM" id="MobiDB-lite"/>
    </source>
</evidence>
<dbReference type="Gene3D" id="3.90.230.10">
    <property type="entry name" value="Creatinase/methionine aminopeptidase superfamily"/>
    <property type="match status" value="1"/>
</dbReference>
<dbReference type="SUPFAM" id="SSF53092">
    <property type="entry name" value="Creatinase/prolidase N-terminal domain"/>
    <property type="match status" value="1"/>
</dbReference>
<dbReference type="RefSeq" id="WP_141642421.1">
    <property type="nucleotide sequence ID" value="NZ_VIFM01000033.1"/>
</dbReference>
<comment type="catalytic activity">
    <reaction evidence="1">
        <text>Release of any N-terminal amino acid, including proline, that is linked to proline, even from a dipeptide or tripeptide.</text>
        <dbReference type="EC" id="3.4.11.9"/>
    </reaction>
</comment>
<dbReference type="GO" id="GO:0070006">
    <property type="term" value="F:metalloaminopeptidase activity"/>
    <property type="evidence" value="ECO:0007669"/>
    <property type="project" value="InterPro"/>
</dbReference>
<dbReference type="GO" id="GO:0006508">
    <property type="term" value="P:proteolysis"/>
    <property type="evidence" value="ECO:0007669"/>
    <property type="project" value="TreeGrafter"/>
</dbReference>
<dbReference type="InterPro" id="IPR036005">
    <property type="entry name" value="Creatinase/aminopeptidase-like"/>
</dbReference>
<evidence type="ECO:0000256" key="2">
    <source>
        <dbReference type="ARBA" id="ARBA00001936"/>
    </source>
</evidence>
<evidence type="ECO:0000256" key="7">
    <source>
        <dbReference type="ARBA" id="ARBA00023211"/>
    </source>
</evidence>
<dbReference type="CDD" id="cd01087">
    <property type="entry name" value="Prolidase"/>
    <property type="match status" value="1"/>
</dbReference>
<dbReference type="PANTHER" id="PTHR43226">
    <property type="entry name" value="XAA-PRO AMINOPEPTIDASE 3"/>
    <property type="match status" value="1"/>
</dbReference>
<comment type="similarity">
    <text evidence="3">Belongs to the peptidase M24B family.</text>
</comment>
<keyword evidence="10" id="KW-0645">Protease</keyword>
<keyword evidence="7" id="KW-0464">Manganese</keyword>
<dbReference type="Pfam" id="PF00557">
    <property type="entry name" value="Peptidase_M24"/>
    <property type="match status" value="1"/>
</dbReference>
<gene>
    <name evidence="10" type="ORF">FJV41_11110</name>
</gene>
<dbReference type="GO" id="GO:0030145">
    <property type="term" value="F:manganese ion binding"/>
    <property type="evidence" value="ECO:0007669"/>
    <property type="project" value="InterPro"/>
</dbReference>
<sequence>MATSIPSSPVASDSSQPAVGEQQPLVTSEPQAPAKPASHDSVPPPALLDFMLQQWKPSAQKLPPRIKYADAFKARRKALSQAFPGETLVIPTGHEKVRANDTYFRFRPGTDFYYLTGNLEPDCVLVLEPKDGGGHTDILFVEPNPGRANATFFTDRVKGELWVGPRLGVPESRARHDVDEARGLDTLADYLTGLKGAATKPSRVLRGHSAKVDGAVTEGGERDKALATTLSEMRLIKDSQELRELQISIDATQRGFEDVIRSLKVAKSERYVEGVFNLRARVEGNDVGYNTIAASGSHACVLHWTRNDGPLVPGDLLLLDAGVEGHTLYTADITRTLPISGRFTPEQKAIYDLVYASQEAAFAAVKPGNDFMEPNRAAMRVLAEGLQKLGILESAAEALKDEHQFYKRYSLHNVSHMLGLDVHDCAQARQEAYKYGKLQAGMVLTVEPGLYFQKDDLTVPARYRGIGVRIEDDLVVTARGCKVLSANIPRTVKDIEAWMGGLWNADKAPAAKAKKSAAKKPQARVAKKAPAKKAKAGKRK</sequence>
<dbReference type="Proteomes" id="UP000315369">
    <property type="component" value="Unassembled WGS sequence"/>
</dbReference>
<dbReference type="Pfam" id="PF05195">
    <property type="entry name" value="AMP_N"/>
    <property type="match status" value="1"/>
</dbReference>
<evidence type="ECO:0000256" key="5">
    <source>
        <dbReference type="ARBA" id="ARBA00022723"/>
    </source>
</evidence>
<dbReference type="InterPro" id="IPR052433">
    <property type="entry name" value="X-Pro_dipept-like"/>
</dbReference>
<dbReference type="EMBL" id="VIFM01000033">
    <property type="protein sequence ID" value="TQF15908.1"/>
    <property type="molecule type" value="Genomic_DNA"/>
</dbReference>
<protein>
    <recommendedName>
        <fullName evidence="4">Xaa-Pro aminopeptidase</fullName>
        <ecNumber evidence="4">3.4.11.9</ecNumber>
    </recommendedName>
</protein>
<dbReference type="InterPro" id="IPR029149">
    <property type="entry name" value="Creatin/AminoP/Spt16_N"/>
</dbReference>
<feature type="compositionally biased region" description="Low complexity" evidence="8">
    <location>
        <begin position="1"/>
        <end position="17"/>
    </location>
</feature>
<evidence type="ECO:0000256" key="3">
    <source>
        <dbReference type="ARBA" id="ARBA00008766"/>
    </source>
</evidence>
<dbReference type="PANTHER" id="PTHR43226:SF4">
    <property type="entry name" value="XAA-PRO AMINOPEPTIDASE 3"/>
    <property type="match status" value="1"/>
</dbReference>
<dbReference type="OrthoDB" id="9806388at2"/>
<dbReference type="SMART" id="SM01011">
    <property type="entry name" value="AMP_N"/>
    <property type="match status" value="1"/>
</dbReference>
<evidence type="ECO:0000256" key="4">
    <source>
        <dbReference type="ARBA" id="ARBA00012574"/>
    </source>
</evidence>
<evidence type="ECO:0000256" key="1">
    <source>
        <dbReference type="ARBA" id="ARBA00001424"/>
    </source>
</evidence>
<accession>A0A540X3R9</accession>